<protein>
    <submittedName>
        <fullName evidence="2">Putative delta-60 repeat protein</fullName>
    </submittedName>
</protein>
<dbReference type="SUPFAM" id="SSF63829">
    <property type="entry name" value="Calcium-dependent phosphotriesterase"/>
    <property type="match status" value="1"/>
</dbReference>
<dbReference type="Pfam" id="PF17164">
    <property type="entry name" value="DUF5122"/>
    <property type="match status" value="4"/>
</dbReference>
<dbReference type="EMBL" id="VIWO01000006">
    <property type="protein sequence ID" value="TWF38785.1"/>
    <property type="molecule type" value="Genomic_DNA"/>
</dbReference>
<keyword evidence="3" id="KW-1185">Reference proteome</keyword>
<dbReference type="Gene3D" id="2.80.10.50">
    <property type="match status" value="3"/>
</dbReference>
<dbReference type="InterPro" id="IPR013431">
    <property type="entry name" value="Delta_60_rpt"/>
</dbReference>
<comment type="caution">
    <text evidence="2">The sequence shown here is derived from an EMBL/GenBank/DDBJ whole genome shotgun (WGS) entry which is preliminary data.</text>
</comment>
<proteinExistence type="predicted"/>
<dbReference type="NCBIfam" id="TIGR02608">
    <property type="entry name" value="delta_60_rpt"/>
    <property type="match status" value="3"/>
</dbReference>
<feature type="domain" description="IPT/TIG" evidence="1">
    <location>
        <begin position="43"/>
        <end position="106"/>
    </location>
</feature>
<evidence type="ECO:0000313" key="3">
    <source>
        <dbReference type="Proteomes" id="UP000320811"/>
    </source>
</evidence>
<dbReference type="Pfam" id="PF01833">
    <property type="entry name" value="TIG"/>
    <property type="match status" value="1"/>
</dbReference>
<dbReference type="AlphaFoldDB" id="A0A561PKZ4"/>
<dbReference type="PROSITE" id="PS51257">
    <property type="entry name" value="PROKAR_LIPOPROTEIN"/>
    <property type="match status" value="1"/>
</dbReference>
<dbReference type="Proteomes" id="UP000320811">
    <property type="component" value="Unassembled WGS sequence"/>
</dbReference>
<dbReference type="SUPFAM" id="SSF81296">
    <property type="entry name" value="E set domains"/>
    <property type="match status" value="1"/>
</dbReference>
<dbReference type="OrthoDB" id="9805017at2"/>
<dbReference type="RefSeq" id="WP_145671222.1">
    <property type="nucleotide sequence ID" value="NZ_VIWO01000006.1"/>
</dbReference>
<evidence type="ECO:0000313" key="2">
    <source>
        <dbReference type="EMBL" id="TWF38785.1"/>
    </source>
</evidence>
<organism evidence="2 3">
    <name type="scientific">Chitinophaga polysaccharea</name>
    <dbReference type="NCBI Taxonomy" id="1293035"/>
    <lineage>
        <taxon>Bacteria</taxon>
        <taxon>Pseudomonadati</taxon>
        <taxon>Bacteroidota</taxon>
        <taxon>Chitinophagia</taxon>
        <taxon>Chitinophagales</taxon>
        <taxon>Chitinophagaceae</taxon>
        <taxon>Chitinophaga</taxon>
    </lineage>
</organism>
<accession>A0A561PKZ4</accession>
<name>A0A561PKZ4_9BACT</name>
<sequence>MKRYICFIALLAGMVACKKDTVRKGNDPYRETVVPAIYINKDGISPTRARVGEEVMISGKGFEKNKDKLAILFNGVKAAIISLTDTTVRVKVPAQAATGNVAAQVDQQYFFGPFFRVTGVFEMDTLYPSLVGANGAINNIIPVEDGKYLVVGDFTDYGNSGKKDKLNRVARINHDGTVDGTFGPDAKNGTNSTVASAVALPQSVNGYQYLVAGSFNNYEGVSYVNSVALLNNNGSLAANRIQSPNGKDITVSALKGGVSGSVNNMHVQPNDGKILLTGNFRFYVQPNFNLKTVGTDLDSVHLDSIQVNGLIRLMPDGGIDSTYNYDLAKHMGKEGANGFIYRSLLLPDGKLLIAGSFTKYNGQAVNRLARLNADGSLDASFMPGAGADQAIGNMERQPDGKIILTGSFNMYGGVKVPHIVRINENGTIDPGFNAGEGTDGFINNVGIMPGGQIILSGVFTQFNKLQRNNMIVLNADGSVHATYNSFGGFSAVGDNGANGNVNTVSRVIPQAGEKSLLVVGSFTKFDFRTANRIVRITYP</sequence>
<dbReference type="InterPro" id="IPR002909">
    <property type="entry name" value="IPT_dom"/>
</dbReference>
<dbReference type="InterPro" id="IPR013783">
    <property type="entry name" value="Ig-like_fold"/>
</dbReference>
<gene>
    <name evidence="2" type="ORF">FHW36_1066</name>
</gene>
<reference evidence="2 3" key="1">
    <citation type="submission" date="2019-06" db="EMBL/GenBank/DDBJ databases">
        <title>Sorghum-associated microbial communities from plants grown in Nebraska, USA.</title>
        <authorList>
            <person name="Schachtman D."/>
        </authorList>
    </citation>
    <scope>NUCLEOTIDE SEQUENCE [LARGE SCALE GENOMIC DNA]</scope>
    <source>
        <strain evidence="2 3">1209</strain>
    </source>
</reference>
<evidence type="ECO:0000259" key="1">
    <source>
        <dbReference type="Pfam" id="PF01833"/>
    </source>
</evidence>
<dbReference type="Gene3D" id="2.60.40.10">
    <property type="entry name" value="Immunoglobulins"/>
    <property type="match status" value="1"/>
</dbReference>
<dbReference type="InterPro" id="IPR014756">
    <property type="entry name" value="Ig_E-set"/>
</dbReference>